<dbReference type="GO" id="GO:1990904">
    <property type="term" value="C:ribonucleoprotein complex"/>
    <property type="evidence" value="ECO:0007669"/>
    <property type="project" value="UniProtKB-KW"/>
</dbReference>
<evidence type="ECO:0000256" key="2">
    <source>
        <dbReference type="ARBA" id="ARBA00022730"/>
    </source>
</evidence>
<dbReference type="SUPFAM" id="SSF54189">
    <property type="entry name" value="Ribosomal proteins S24e, L23 and L15e"/>
    <property type="match status" value="1"/>
</dbReference>
<protein>
    <recommendedName>
        <fullName evidence="6">Large ribosomal subunit protein uL23</fullName>
    </recommendedName>
</protein>
<dbReference type="GO" id="GO:0006412">
    <property type="term" value="P:translation"/>
    <property type="evidence" value="ECO:0007669"/>
    <property type="project" value="UniProtKB-UniRule"/>
</dbReference>
<dbReference type="NCBIfam" id="NF004359">
    <property type="entry name" value="PRK05738.1-3"/>
    <property type="match status" value="1"/>
</dbReference>
<evidence type="ECO:0000256" key="7">
    <source>
        <dbReference type="RuleBase" id="RU003934"/>
    </source>
</evidence>
<dbReference type="NCBIfam" id="NF004366">
    <property type="entry name" value="PRK05738.3-2"/>
    <property type="match status" value="1"/>
</dbReference>
<proteinExistence type="inferred from homology"/>
<evidence type="ECO:0000313" key="8">
    <source>
        <dbReference type="EMBL" id="AKQ01558.1"/>
    </source>
</evidence>
<sequence length="96" mass="10778">MSDPHDIIQAPMITEKGSLLGEKANQVLFKVRPDANKIEVKKAVEALFKVKVLKVRVMRCLGKVRRVGRNAGRLPEWKKAYVTLKEGDKIDFFGGA</sequence>
<evidence type="ECO:0000256" key="5">
    <source>
        <dbReference type="ARBA" id="ARBA00023274"/>
    </source>
</evidence>
<reference evidence="8" key="1">
    <citation type="journal article" date="2015" name="ISME J.">
        <title>Aquifer environment selects for microbial species cohorts in sediment and groundwater.</title>
        <authorList>
            <person name="Hug L.A."/>
            <person name="Thomas B.C."/>
            <person name="Brown C.T."/>
            <person name="Frischkorn K.R."/>
            <person name="Williams K.H."/>
            <person name="Tringe S.G."/>
            <person name="Banfield J.F."/>
        </authorList>
    </citation>
    <scope>NUCLEOTIDE SEQUENCE</scope>
</reference>
<dbReference type="PROSITE" id="PS00050">
    <property type="entry name" value="RIBOSOMAL_L23"/>
    <property type="match status" value="1"/>
</dbReference>
<dbReference type="GO" id="GO:0005840">
    <property type="term" value="C:ribosome"/>
    <property type="evidence" value="ECO:0007669"/>
    <property type="project" value="UniProtKB-KW"/>
</dbReference>
<dbReference type="InterPro" id="IPR012678">
    <property type="entry name" value="Ribosomal_uL23/eL15/eS24_sf"/>
</dbReference>
<dbReference type="NCBIfam" id="NF004363">
    <property type="entry name" value="PRK05738.2-4"/>
    <property type="match status" value="1"/>
</dbReference>
<dbReference type="PANTHER" id="PTHR11620">
    <property type="entry name" value="60S RIBOSOMAL PROTEIN L23A"/>
    <property type="match status" value="1"/>
</dbReference>
<keyword evidence="5 6" id="KW-0687">Ribonucleoprotein</keyword>
<comment type="similarity">
    <text evidence="1 6 7">Belongs to the universal ribosomal protein uL23 family.</text>
</comment>
<dbReference type="GO" id="GO:0019843">
    <property type="term" value="F:rRNA binding"/>
    <property type="evidence" value="ECO:0007669"/>
    <property type="project" value="UniProtKB-UniRule"/>
</dbReference>
<keyword evidence="3 6" id="KW-0694">RNA-binding</keyword>
<name>A0A0H4T1R2_9DELT</name>
<dbReference type="InterPro" id="IPR013025">
    <property type="entry name" value="Ribosomal_uL23-like"/>
</dbReference>
<evidence type="ECO:0000256" key="4">
    <source>
        <dbReference type="ARBA" id="ARBA00022980"/>
    </source>
</evidence>
<accession>A0A0H4T1R2</accession>
<evidence type="ECO:0000256" key="1">
    <source>
        <dbReference type="ARBA" id="ARBA00006700"/>
    </source>
</evidence>
<gene>
    <name evidence="6" type="primary">rplW</name>
</gene>
<organism evidence="8">
    <name type="scientific">uncultured delta proteobacterium Rifle_16ft_4_minimus_1997</name>
    <dbReference type="NCBI Taxonomy" id="1665176"/>
    <lineage>
        <taxon>Bacteria</taxon>
        <taxon>Deltaproteobacteria</taxon>
        <taxon>environmental samples</taxon>
    </lineage>
</organism>
<dbReference type="InterPro" id="IPR012677">
    <property type="entry name" value="Nucleotide-bd_a/b_plait_sf"/>
</dbReference>
<evidence type="ECO:0000256" key="3">
    <source>
        <dbReference type="ARBA" id="ARBA00022884"/>
    </source>
</evidence>
<keyword evidence="4 6" id="KW-0689">Ribosomal protein</keyword>
<comment type="subunit">
    <text evidence="6">Part of the 50S ribosomal subunit. Contacts protein L29, and trigger factor when it is bound to the ribosome.</text>
</comment>
<comment type="function">
    <text evidence="6">One of the early assembly proteins it binds 23S rRNA. One of the proteins that surrounds the polypeptide exit tunnel on the outside of the ribosome. Forms the main docking site for trigger factor binding to the ribosome.</text>
</comment>
<evidence type="ECO:0000256" key="6">
    <source>
        <dbReference type="HAMAP-Rule" id="MF_01369"/>
    </source>
</evidence>
<dbReference type="Pfam" id="PF00276">
    <property type="entry name" value="Ribosomal_L23"/>
    <property type="match status" value="1"/>
</dbReference>
<keyword evidence="2 6" id="KW-0699">rRNA-binding</keyword>
<dbReference type="InterPro" id="IPR001014">
    <property type="entry name" value="Ribosomal_uL23_CS"/>
</dbReference>
<dbReference type="HAMAP" id="MF_01369_B">
    <property type="entry name" value="Ribosomal_uL23_B"/>
    <property type="match status" value="1"/>
</dbReference>
<dbReference type="Gene3D" id="3.30.70.330">
    <property type="match status" value="1"/>
</dbReference>
<dbReference type="AlphaFoldDB" id="A0A0H4T1R2"/>
<dbReference type="EMBL" id="KT006970">
    <property type="protein sequence ID" value="AKQ01558.1"/>
    <property type="molecule type" value="Genomic_DNA"/>
</dbReference>
<dbReference type="GO" id="GO:0003735">
    <property type="term" value="F:structural constituent of ribosome"/>
    <property type="evidence" value="ECO:0007669"/>
    <property type="project" value="InterPro"/>
</dbReference>
<dbReference type="FunFam" id="3.30.70.330:FF:000001">
    <property type="entry name" value="50S ribosomal protein L23"/>
    <property type="match status" value="1"/>
</dbReference>